<accession>A0A518IWF7</accession>
<reference evidence="1 2" key="1">
    <citation type="submission" date="2019-02" db="EMBL/GenBank/DDBJ databases">
        <title>Deep-cultivation of Planctomycetes and their phenomic and genomic characterization uncovers novel biology.</title>
        <authorList>
            <person name="Wiegand S."/>
            <person name="Jogler M."/>
            <person name="Boedeker C."/>
            <person name="Pinto D."/>
            <person name="Vollmers J."/>
            <person name="Rivas-Marin E."/>
            <person name="Kohn T."/>
            <person name="Peeters S.H."/>
            <person name="Heuer A."/>
            <person name="Rast P."/>
            <person name="Oberbeckmann S."/>
            <person name="Bunk B."/>
            <person name="Jeske O."/>
            <person name="Meyerdierks A."/>
            <person name="Storesund J.E."/>
            <person name="Kallscheuer N."/>
            <person name="Luecker S."/>
            <person name="Lage O.M."/>
            <person name="Pohl T."/>
            <person name="Merkel B.J."/>
            <person name="Hornburger P."/>
            <person name="Mueller R.-W."/>
            <person name="Bruemmer F."/>
            <person name="Labrenz M."/>
            <person name="Spormann A.M."/>
            <person name="Op den Camp H."/>
            <person name="Overmann J."/>
            <person name="Amann R."/>
            <person name="Jetten M.S.M."/>
            <person name="Mascher T."/>
            <person name="Medema M.H."/>
            <person name="Devos D.P."/>
            <person name="Kaster A.-K."/>
            <person name="Ovreas L."/>
            <person name="Rohde M."/>
            <person name="Galperin M.Y."/>
            <person name="Jogler C."/>
        </authorList>
    </citation>
    <scope>NUCLEOTIDE SEQUENCE [LARGE SCALE GENOMIC DNA]</scope>
    <source>
        <strain evidence="1 2">Mal33</strain>
    </source>
</reference>
<protein>
    <recommendedName>
        <fullName evidence="3">Carboxypeptidase regulatory-like domain-containing protein</fullName>
    </recommendedName>
</protein>
<dbReference type="Proteomes" id="UP000316770">
    <property type="component" value="Chromosome"/>
</dbReference>
<organism evidence="1 2">
    <name type="scientific">Rosistilla oblonga</name>
    <dbReference type="NCBI Taxonomy" id="2527990"/>
    <lineage>
        <taxon>Bacteria</taxon>
        <taxon>Pseudomonadati</taxon>
        <taxon>Planctomycetota</taxon>
        <taxon>Planctomycetia</taxon>
        <taxon>Pirellulales</taxon>
        <taxon>Pirellulaceae</taxon>
        <taxon>Rosistilla</taxon>
    </lineage>
</organism>
<dbReference type="RefSeq" id="WP_145123150.1">
    <property type="nucleotide sequence ID" value="NZ_CP036292.1"/>
</dbReference>
<keyword evidence="2" id="KW-1185">Reference proteome</keyword>
<proteinExistence type="predicted"/>
<evidence type="ECO:0008006" key="3">
    <source>
        <dbReference type="Google" id="ProtNLM"/>
    </source>
</evidence>
<dbReference type="SUPFAM" id="SSF49478">
    <property type="entry name" value="Cna protein B-type domain"/>
    <property type="match status" value="1"/>
</dbReference>
<evidence type="ECO:0000313" key="2">
    <source>
        <dbReference type="Proteomes" id="UP000316770"/>
    </source>
</evidence>
<dbReference type="AlphaFoldDB" id="A0A518IWF7"/>
<evidence type="ECO:0000313" key="1">
    <source>
        <dbReference type="EMBL" id="QDV57385.1"/>
    </source>
</evidence>
<name>A0A518IWF7_9BACT</name>
<dbReference type="PROSITE" id="PS51257">
    <property type="entry name" value="PROKAR_LIPOPROTEIN"/>
    <property type="match status" value="1"/>
</dbReference>
<sequence>MLKVRMLLWVGFAATVLGCGGGGVPVHPVTGTITVDGTPTAGIGVTLVSEGSAAMGLTGVTDDQGAFEIVAAGGYQGAPTGTYKVLLSAPRAEVDYSSNKAPVEVQFPPQYSNPNSAELTTVEVGDGDSVVTIDVKTK</sequence>
<gene>
    <name evidence="1" type="ORF">Mal33_33950</name>
</gene>
<dbReference type="EMBL" id="CP036318">
    <property type="protein sequence ID" value="QDV57385.1"/>
    <property type="molecule type" value="Genomic_DNA"/>
</dbReference>